<comment type="caution">
    <text evidence="5">The sequence shown here is derived from an EMBL/GenBank/DDBJ whole genome shotgun (WGS) entry which is preliminary data.</text>
</comment>
<dbReference type="InterPro" id="IPR050093">
    <property type="entry name" value="ABC_SmlMolc_Importer"/>
</dbReference>
<dbReference type="RefSeq" id="WP_256310694.1">
    <property type="nucleotide sequence ID" value="NZ_JANGAC010000003.1"/>
</dbReference>
<dbReference type="EMBL" id="JANGAC010000003">
    <property type="protein sequence ID" value="MCQ4922446.1"/>
    <property type="molecule type" value="Genomic_DNA"/>
</dbReference>
<keyword evidence="3 5" id="KW-0067">ATP-binding</keyword>
<proteinExistence type="predicted"/>
<keyword evidence="6" id="KW-1185">Reference proteome</keyword>
<dbReference type="Proteomes" id="UP001524478">
    <property type="component" value="Unassembled WGS sequence"/>
</dbReference>
<dbReference type="PROSITE" id="PS00211">
    <property type="entry name" value="ABC_TRANSPORTER_1"/>
    <property type="match status" value="1"/>
</dbReference>
<protein>
    <submittedName>
        <fullName evidence="5">ATP-binding cassette domain-containing protein</fullName>
    </submittedName>
</protein>
<dbReference type="SMART" id="SM00382">
    <property type="entry name" value="AAA"/>
    <property type="match status" value="1"/>
</dbReference>
<dbReference type="Pfam" id="PF00005">
    <property type="entry name" value="ABC_tran"/>
    <property type="match status" value="1"/>
</dbReference>
<dbReference type="GO" id="GO:0005524">
    <property type="term" value="F:ATP binding"/>
    <property type="evidence" value="ECO:0007669"/>
    <property type="project" value="UniProtKB-KW"/>
</dbReference>
<dbReference type="SUPFAM" id="SSF52540">
    <property type="entry name" value="P-loop containing nucleoside triphosphate hydrolases"/>
    <property type="match status" value="1"/>
</dbReference>
<evidence type="ECO:0000259" key="4">
    <source>
        <dbReference type="PROSITE" id="PS50893"/>
    </source>
</evidence>
<dbReference type="InterPro" id="IPR003593">
    <property type="entry name" value="AAA+_ATPase"/>
</dbReference>
<reference evidence="5 6" key="1">
    <citation type="submission" date="2022-06" db="EMBL/GenBank/DDBJ databases">
        <title>Isolation of gut microbiota from human fecal samples.</title>
        <authorList>
            <person name="Pamer E.G."/>
            <person name="Barat B."/>
            <person name="Waligurski E."/>
            <person name="Medina S."/>
            <person name="Paddock L."/>
            <person name="Mostad J."/>
        </authorList>
    </citation>
    <scope>NUCLEOTIDE SEQUENCE [LARGE SCALE GENOMIC DNA]</scope>
    <source>
        <strain evidence="5 6">DFI.7.95</strain>
    </source>
</reference>
<evidence type="ECO:0000256" key="1">
    <source>
        <dbReference type="ARBA" id="ARBA00022448"/>
    </source>
</evidence>
<evidence type="ECO:0000313" key="5">
    <source>
        <dbReference type="EMBL" id="MCQ4922446.1"/>
    </source>
</evidence>
<keyword evidence="2" id="KW-0547">Nucleotide-binding</keyword>
<keyword evidence="1" id="KW-0813">Transport</keyword>
<dbReference type="InterPro" id="IPR027417">
    <property type="entry name" value="P-loop_NTPase"/>
</dbReference>
<dbReference type="PANTHER" id="PTHR42781">
    <property type="entry name" value="SPERMIDINE/PUTRESCINE IMPORT ATP-BINDING PROTEIN POTA"/>
    <property type="match status" value="1"/>
</dbReference>
<evidence type="ECO:0000256" key="3">
    <source>
        <dbReference type="ARBA" id="ARBA00022840"/>
    </source>
</evidence>
<dbReference type="PANTHER" id="PTHR42781:SF4">
    <property type="entry name" value="SPERMIDINE_PUTRESCINE IMPORT ATP-BINDING PROTEIN POTA"/>
    <property type="match status" value="1"/>
</dbReference>
<organism evidence="5 6">
    <name type="scientific">Tissierella carlieri</name>
    <dbReference type="NCBI Taxonomy" id="689904"/>
    <lineage>
        <taxon>Bacteria</taxon>
        <taxon>Bacillati</taxon>
        <taxon>Bacillota</taxon>
        <taxon>Tissierellia</taxon>
        <taxon>Tissierellales</taxon>
        <taxon>Tissierellaceae</taxon>
        <taxon>Tissierella</taxon>
    </lineage>
</organism>
<gene>
    <name evidence="5" type="ORF">NE686_05065</name>
</gene>
<dbReference type="Gene3D" id="3.40.50.300">
    <property type="entry name" value="P-loop containing nucleotide triphosphate hydrolases"/>
    <property type="match status" value="1"/>
</dbReference>
<dbReference type="InterPro" id="IPR003439">
    <property type="entry name" value="ABC_transporter-like_ATP-bd"/>
</dbReference>
<dbReference type="PROSITE" id="PS50893">
    <property type="entry name" value="ABC_TRANSPORTER_2"/>
    <property type="match status" value="1"/>
</dbReference>
<feature type="domain" description="ABC transporter" evidence="4">
    <location>
        <begin position="2"/>
        <end position="231"/>
    </location>
</feature>
<evidence type="ECO:0000256" key="2">
    <source>
        <dbReference type="ARBA" id="ARBA00022741"/>
    </source>
</evidence>
<accession>A0ABT1S7L1</accession>
<sequence>MLEIKNIQLKLGRFVLNNIDLKINLGEYFVILGPSGSGKTVLLETIAGLYTPDSGKILYNKNDIILLPPEKRDIGFVYQDYELFPHMTVEDNIIFGLKIRGMNKKIISEKLYKLVSMLKIEHLLKRYPNKLSGGEKQRVALARAIIILPKILLLDEPLSALDIMIKPTLQQEIKNIHKEFKSTIIHVTHDIEEAIFLADRIGIMSDGNLLKVLESDEISNRLDLTSIFKYLKL</sequence>
<dbReference type="InterPro" id="IPR017871">
    <property type="entry name" value="ABC_transporter-like_CS"/>
</dbReference>
<evidence type="ECO:0000313" key="6">
    <source>
        <dbReference type="Proteomes" id="UP001524478"/>
    </source>
</evidence>
<name>A0ABT1S7L1_9FIRM</name>